<reference evidence="1" key="1">
    <citation type="journal article" date="2014" name="Int. J. Syst. Evol. Microbiol.">
        <title>Complete genome sequence of Corynebacterium casei LMG S-19264T (=DSM 44701T), isolated from a smear-ripened cheese.</title>
        <authorList>
            <consortium name="US DOE Joint Genome Institute (JGI-PGF)"/>
            <person name="Walter F."/>
            <person name="Albersmeier A."/>
            <person name="Kalinowski J."/>
            <person name="Ruckert C."/>
        </authorList>
    </citation>
    <scope>NUCLEOTIDE SEQUENCE</scope>
    <source>
        <strain evidence="1">CGMCC 1.15290</strain>
    </source>
</reference>
<gene>
    <name evidence="1" type="ORF">GCM10011379_34320</name>
</gene>
<name>A0A917J2L4_9BACT</name>
<evidence type="ECO:0000313" key="1">
    <source>
        <dbReference type="EMBL" id="GGH73133.1"/>
    </source>
</evidence>
<dbReference type="Proteomes" id="UP000627292">
    <property type="component" value="Unassembled WGS sequence"/>
</dbReference>
<proteinExistence type="predicted"/>
<evidence type="ECO:0000313" key="2">
    <source>
        <dbReference type="Proteomes" id="UP000627292"/>
    </source>
</evidence>
<protein>
    <submittedName>
        <fullName evidence="1">Uncharacterized protein</fullName>
    </submittedName>
</protein>
<organism evidence="1 2">
    <name type="scientific">Filimonas zeae</name>
    <dbReference type="NCBI Taxonomy" id="1737353"/>
    <lineage>
        <taxon>Bacteria</taxon>
        <taxon>Pseudomonadati</taxon>
        <taxon>Bacteroidota</taxon>
        <taxon>Chitinophagia</taxon>
        <taxon>Chitinophagales</taxon>
        <taxon>Chitinophagaceae</taxon>
        <taxon>Filimonas</taxon>
    </lineage>
</organism>
<dbReference type="AlphaFoldDB" id="A0A917J2L4"/>
<reference evidence="1" key="2">
    <citation type="submission" date="2020-09" db="EMBL/GenBank/DDBJ databases">
        <authorList>
            <person name="Sun Q."/>
            <person name="Zhou Y."/>
        </authorList>
    </citation>
    <scope>NUCLEOTIDE SEQUENCE</scope>
    <source>
        <strain evidence="1">CGMCC 1.15290</strain>
    </source>
</reference>
<keyword evidence="2" id="KW-1185">Reference proteome</keyword>
<dbReference type="EMBL" id="BMIB01000003">
    <property type="protein sequence ID" value="GGH73133.1"/>
    <property type="molecule type" value="Genomic_DNA"/>
</dbReference>
<comment type="caution">
    <text evidence="1">The sequence shown here is derived from an EMBL/GenBank/DDBJ whole genome shotgun (WGS) entry which is preliminary data.</text>
</comment>
<sequence length="55" mass="6300">MHNADKRAENSIFIDAGFVKLKQKVKNSPFFSIAFVKKHTQICNNIVPNTYIYVA</sequence>
<accession>A0A917J2L4</accession>